<dbReference type="Proteomes" id="UP000016487">
    <property type="component" value="Unassembled WGS sequence"/>
</dbReference>
<dbReference type="AlphaFoldDB" id="A0AAD4FSD2"/>
<organism evidence="1 2">
    <name type="scientific">Pseudoalteromonas citrea</name>
    <dbReference type="NCBI Taxonomy" id="43655"/>
    <lineage>
        <taxon>Bacteria</taxon>
        <taxon>Pseudomonadati</taxon>
        <taxon>Pseudomonadota</taxon>
        <taxon>Gammaproteobacteria</taxon>
        <taxon>Alteromonadales</taxon>
        <taxon>Pseudoalteromonadaceae</taxon>
        <taxon>Pseudoalteromonas</taxon>
    </lineage>
</organism>
<sequence>MGNEKQFDQALKRAYKKNRTPLSAHQLDAYKQSCAKSKKYLSWQRAQWLLACTGVVFLCAQLFIATPNNDPITSDTRANIHYNNIEIHRVTDGQYQREIVAQKQNLDAQLAKSQALRQATIYHGEVIEQDVNGWLIADCQRNTLISLEQSLLEQLVPDWRTLPSHVGRYLALNHNRVGQITGLQISGPSAVTNGQQIYSCP</sequence>
<accession>A0AAD4FSD2</accession>
<proteinExistence type="predicted"/>
<gene>
    <name evidence="1" type="ORF">PCIT_a2179</name>
</gene>
<protein>
    <submittedName>
        <fullName evidence="1">Uncharacterized protein</fullName>
    </submittedName>
</protein>
<reference evidence="1" key="1">
    <citation type="journal article" date="2012" name="J. Bacteriol.">
        <title>Genome sequences of type strains of seven species of the marine bacterium Pseudoalteromonas.</title>
        <authorList>
            <person name="Xie B.B."/>
            <person name="Shu Y.L."/>
            <person name="Qin Q.L."/>
            <person name="Rong J.C."/>
            <person name="Zhang X.Y."/>
            <person name="Chen X.L."/>
            <person name="Shi M."/>
            <person name="He H.L."/>
            <person name="Zhou B.C."/>
            <person name="Zhang Y.Z."/>
        </authorList>
    </citation>
    <scope>NUCLEOTIDE SEQUENCE</scope>
    <source>
        <strain evidence="1">DSM 8771</strain>
    </source>
</reference>
<comment type="caution">
    <text evidence="1">The sequence shown here is derived from an EMBL/GenBank/DDBJ whole genome shotgun (WGS) entry which is preliminary data.</text>
</comment>
<name>A0AAD4FSD2_9GAMM</name>
<reference evidence="1" key="2">
    <citation type="submission" date="2015-03" db="EMBL/GenBank/DDBJ databases">
        <title>Genome sequence of Pseudoalteromonas citrea.</title>
        <authorList>
            <person name="Xie B.-B."/>
            <person name="Rong J.-C."/>
            <person name="Qin Q.-L."/>
            <person name="Zhang Y.-Z."/>
        </authorList>
    </citation>
    <scope>NUCLEOTIDE SEQUENCE</scope>
    <source>
        <strain evidence="1">DSM 8771</strain>
    </source>
</reference>
<evidence type="ECO:0000313" key="2">
    <source>
        <dbReference type="Proteomes" id="UP000016487"/>
    </source>
</evidence>
<dbReference type="EMBL" id="AHBZ03000015">
    <property type="protein sequence ID" value="KAF7772163.1"/>
    <property type="molecule type" value="Genomic_DNA"/>
</dbReference>
<evidence type="ECO:0000313" key="1">
    <source>
        <dbReference type="EMBL" id="KAF7772163.1"/>
    </source>
</evidence>